<reference evidence="2" key="2">
    <citation type="submission" date="2017-10" db="EMBL/GenBank/DDBJ databases">
        <title>Ladona fulva Genome sequencing and assembly.</title>
        <authorList>
            <person name="Murali S."/>
            <person name="Richards S."/>
            <person name="Bandaranaike D."/>
            <person name="Bellair M."/>
            <person name="Blankenburg K."/>
            <person name="Chao H."/>
            <person name="Dinh H."/>
            <person name="Doddapaneni H."/>
            <person name="Dugan-Rocha S."/>
            <person name="Elkadiri S."/>
            <person name="Gnanaolivu R."/>
            <person name="Hernandez B."/>
            <person name="Skinner E."/>
            <person name="Javaid M."/>
            <person name="Lee S."/>
            <person name="Li M."/>
            <person name="Ming W."/>
            <person name="Munidasa M."/>
            <person name="Muniz J."/>
            <person name="Nguyen L."/>
            <person name="Hughes D."/>
            <person name="Osuji N."/>
            <person name="Pu L.-L."/>
            <person name="Puazo M."/>
            <person name="Qu C."/>
            <person name="Quiroz J."/>
            <person name="Raj R."/>
            <person name="Weissenberger G."/>
            <person name="Xin Y."/>
            <person name="Zou X."/>
            <person name="Han Y."/>
            <person name="Worley K."/>
            <person name="Muzny D."/>
            <person name="Gibbs R."/>
        </authorList>
    </citation>
    <scope>NUCLEOTIDE SEQUENCE</scope>
    <source>
        <strain evidence="2">Sampled in the wild</strain>
    </source>
</reference>
<protein>
    <recommendedName>
        <fullName evidence="1">Peptidase M13 N-terminal domain-containing protein</fullName>
    </recommendedName>
</protein>
<comment type="caution">
    <text evidence="2">The sequence shown here is derived from an EMBL/GenBank/DDBJ whole genome shotgun (WGS) entry which is preliminary data.</text>
</comment>
<organism evidence="2 3">
    <name type="scientific">Ladona fulva</name>
    <name type="common">Scarce chaser dragonfly</name>
    <name type="synonym">Libellula fulva</name>
    <dbReference type="NCBI Taxonomy" id="123851"/>
    <lineage>
        <taxon>Eukaryota</taxon>
        <taxon>Metazoa</taxon>
        <taxon>Ecdysozoa</taxon>
        <taxon>Arthropoda</taxon>
        <taxon>Hexapoda</taxon>
        <taxon>Insecta</taxon>
        <taxon>Pterygota</taxon>
        <taxon>Palaeoptera</taxon>
        <taxon>Odonata</taxon>
        <taxon>Epiprocta</taxon>
        <taxon>Anisoptera</taxon>
        <taxon>Libelluloidea</taxon>
        <taxon>Libellulidae</taxon>
        <taxon>Ladona</taxon>
    </lineage>
</organism>
<dbReference type="Pfam" id="PF05649">
    <property type="entry name" value="Peptidase_M13_N"/>
    <property type="match status" value="1"/>
</dbReference>
<dbReference type="GO" id="GO:0006508">
    <property type="term" value="P:proteolysis"/>
    <property type="evidence" value="ECO:0007669"/>
    <property type="project" value="InterPro"/>
</dbReference>
<reference evidence="2" key="1">
    <citation type="submission" date="2013-04" db="EMBL/GenBank/DDBJ databases">
        <authorList>
            <person name="Qu J."/>
            <person name="Murali S.C."/>
            <person name="Bandaranaike D."/>
            <person name="Bellair M."/>
            <person name="Blankenburg K."/>
            <person name="Chao H."/>
            <person name="Dinh H."/>
            <person name="Doddapaneni H."/>
            <person name="Downs B."/>
            <person name="Dugan-Rocha S."/>
            <person name="Elkadiri S."/>
            <person name="Gnanaolivu R.D."/>
            <person name="Hernandez B."/>
            <person name="Javaid M."/>
            <person name="Jayaseelan J.C."/>
            <person name="Lee S."/>
            <person name="Li M."/>
            <person name="Ming W."/>
            <person name="Munidasa M."/>
            <person name="Muniz J."/>
            <person name="Nguyen L."/>
            <person name="Ongeri F."/>
            <person name="Osuji N."/>
            <person name="Pu L.-L."/>
            <person name="Puazo M."/>
            <person name="Qu C."/>
            <person name="Quiroz J."/>
            <person name="Raj R."/>
            <person name="Weissenberger G."/>
            <person name="Xin Y."/>
            <person name="Zou X."/>
            <person name="Han Y."/>
            <person name="Richards S."/>
            <person name="Worley K."/>
            <person name="Muzny D."/>
            <person name="Gibbs R."/>
        </authorList>
    </citation>
    <scope>NUCLEOTIDE SEQUENCE</scope>
    <source>
        <strain evidence="2">Sampled in the wild</strain>
    </source>
</reference>
<dbReference type="Proteomes" id="UP000792457">
    <property type="component" value="Unassembled WGS sequence"/>
</dbReference>
<accession>A0A8K0K7T7</accession>
<evidence type="ECO:0000313" key="3">
    <source>
        <dbReference type="Proteomes" id="UP000792457"/>
    </source>
</evidence>
<dbReference type="InterPro" id="IPR042089">
    <property type="entry name" value="Peptidase_M13_dom_2"/>
</dbReference>
<dbReference type="AlphaFoldDB" id="A0A8K0K7T7"/>
<dbReference type="OrthoDB" id="5808441at2759"/>
<gene>
    <name evidence="2" type="ORF">J437_LFUL002392</name>
</gene>
<sequence>MLLEEEVAEDALVQVYFESYFKALFEELGHSGERRTVNALMVMFTHELYYGLVTNRQYCNRRNYCLKVSQKLMDDVSSALFLKSFGSEKLQKFQTLVNQIYNELILSFKSDISKMTWMDAESQTAALEKAQHMRLFADGGMSVFLNDTHLDSQLHEYPMNSGYLENAILLLKRYRKRMYSTYKKDPSDSEQM</sequence>
<name>A0A8K0K7T7_LADFU</name>
<dbReference type="SUPFAM" id="SSF55486">
    <property type="entry name" value="Metalloproteases ('zincins'), catalytic domain"/>
    <property type="match status" value="1"/>
</dbReference>
<dbReference type="Gene3D" id="1.10.1380.10">
    <property type="entry name" value="Neutral endopeptidase , domain2"/>
    <property type="match status" value="1"/>
</dbReference>
<dbReference type="EMBL" id="KZ308325">
    <property type="protein sequence ID" value="KAG8227503.1"/>
    <property type="molecule type" value="Genomic_DNA"/>
</dbReference>
<feature type="domain" description="Peptidase M13 N-terminal" evidence="1">
    <location>
        <begin position="49"/>
        <end position="135"/>
    </location>
</feature>
<dbReference type="InterPro" id="IPR008753">
    <property type="entry name" value="Peptidase_M13_N"/>
</dbReference>
<evidence type="ECO:0000259" key="1">
    <source>
        <dbReference type="Pfam" id="PF05649"/>
    </source>
</evidence>
<proteinExistence type="predicted"/>
<evidence type="ECO:0000313" key="2">
    <source>
        <dbReference type="EMBL" id="KAG8227503.1"/>
    </source>
</evidence>
<keyword evidence="3" id="KW-1185">Reference proteome</keyword>